<keyword evidence="6 9" id="KW-0720">Serine protease</keyword>
<evidence type="ECO:0000256" key="2">
    <source>
        <dbReference type="ARBA" id="ARBA00007664"/>
    </source>
</evidence>
<evidence type="ECO:0000256" key="4">
    <source>
        <dbReference type="ARBA" id="ARBA00022670"/>
    </source>
</evidence>
<dbReference type="GO" id="GO:0004252">
    <property type="term" value="F:serine-type endopeptidase activity"/>
    <property type="evidence" value="ECO:0007669"/>
    <property type="project" value="InterPro"/>
</dbReference>
<dbReference type="STRING" id="7370.A0A1I8MNW1"/>
<comment type="subcellular location">
    <subcellularLocation>
        <location evidence="1">Secreted</location>
    </subcellularLocation>
</comment>
<evidence type="ECO:0000313" key="13">
    <source>
        <dbReference type="EnsemblMetazoa" id="MDOA006952-PA"/>
    </source>
</evidence>
<dbReference type="eggNOG" id="KOG3627">
    <property type="taxonomic scope" value="Eukaryota"/>
</dbReference>
<dbReference type="AlphaFoldDB" id="A0A1I8MNW1"/>
<evidence type="ECO:0000256" key="9">
    <source>
        <dbReference type="RuleBase" id="RU363034"/>
    </source>
</evidence>
<keyword evidence="3" id="KW-0964">Secreted</keyword>
<evidence type="ECO:0000256" key="1">
    <source>
        <dbReference type="ARBA" id="ARBA00004613"/>
    </source>
</evidence>
<evidence type="ECO:0000259" key="12">
    <source>
        <dbReference type="PROSITE" id="PS50240"/>
    </source>
</evidence>
<keyword evidence="4 9" id="KW-0645">Protease</keyword>
<feature type="region of interest" description="Disordered" evidence="10">
    <location>
        <begin position="276"/>
        <end position="351"/>
    </location>
</feature>
<sequence>MTPCRSNGNRKLLFLAILVTTVSVYTQAAALEAREDLEVLYPPQFTTNRIVGGEDAPEDLAPYQISLQSLKGRHFCGGAIIDKRWVITASHCVAGAKPEKLKVLTGAYNLKNHTGKYYFADRIVMHCSYNNPAYANDIALIHLNRSIEFDEHTKAVEYDSEPLKDGDELVLTGWGTLSLGGEVPQMLQTLTVKYVPFKECRAAHDNSTWVDIGHLCTFNDKGKGACHGDSGGPLVHNGKLVALVNWGRPCAKGFPDAHARVSYYYDFIRTTLSGCLREPEKPKEPAKEPPKEPEKEPAKEPPKEPEKEPAKEPPKEPEKEPAKEPSKEPEKEGEKEGEKEEEKVTSTGSSA</sequence>
<feature type="domain" description="Peptidase S1" evidence="12">
    <location>
        <begin position="50"/>
        <end position="273"/>
    </location>
</feature>
<dbReference type="PANTHER" id="PTHR24276">
    <property type="entry name" value="POLYSERASE-RELATED"/>
    <property type="match status" value="1"/>
</dbReference>
<dbReference type="PANTHER" id="PTHR24276:SF96">
    <property type="entry name" value="PEPTIDASE S1 DOMAIN-CONTAINING PROTEIN"/>
    <property type="match status" value="1"/>
</dbReference>
<dbReference type="PROSITE" id="PS50240">
    <property type="entry name" value="TRYPSIN_DOM"/>
    <property type="match status" value="1"/>
</dbReference>
<dbReference type="PROSITE" id="PS00135">
    <property type="entry name" value="TRYPSIN_SER"/>
    <property type="match status" value="1"/>
</dbReference>
<dbReference type="SUPFAM" id="SSF50494">
    <property type="entry name" value="Trypsin-like serine proteases"/>
    <property type="match status" value="1"/>
</dbReference>
<gene>
    <name evidence="13" type="primary">101895389</name>
</gene>
<feature type="compositionally biased region" description="Basic and acidic residues" evidence="10">
    <location>
        <begin position="277"/>
        <end position="344"/>
    </location>
</feature>
<proteinExistence type="inferred from homology"/>
<dbReference type="Gene3D" id="2.40.10.10">
    <property type="entry name" value="Trypsin-like serine proteases"/>
    <property type="match status" value="1"/>
</dbReference>
<dbReference type="InterPro" id="IPR009003">
    <property type="entry name" value="Peptidase_S1_PA"/>
</dbReference>
<feature type="signal peptide" evidence="11">
    <location>
        <begin position="1"/>
        <end position="28"/>
    </location>
</feature>
<dbReference type="VEuPathDB" id="VectorBase:MDOMA2_011323"/>
<evidence type="ECO:0000256" key="7">
    <source>
        <dbReference type="ARBA" id="ARBA00023145"/>
    </source>
</evidence>
<keyword evidence="7" id="KW-0865">Zymogen</keyword>
<dbReference type="FunFam" id="2.40.10.10:FF:000047">
    <property type="entry name" value="Trypsin eta"/>
    <property type="match status" value="1"/>
</dbReference>
<accession>A0A1I8MNW1</accession>
<dbReference type="InterPro" id="IPR001254">
    <property type="entry name" value="Trypsin_dom"/>
</dbReference>
<dbReference type="PRINTS" id="PR00722">
    <property type="entry name" value="CHYMOTRYPSIN"/>
</dbReference>
<organism evidence="13">
    <name type="scientific">Musca domestica</name>
    <name type="common">House fly</name>
    <dbReference type="NCBI Taxonomy" id="7370"/>
    <lineage>
        <taxon>Eukaryota</taxon>
        <taxon>Metazoa</taxon>
        <taxon>Ecdysozoa</taxon>
        <taxon>Arthropoda</taxon>
        <taxon>Hexapoda</taxon>
        <taxon>Insecta</taxon>
        <taxon>Pterygota</taxon>
        <taxon>Neoptera</taxon>
        <taxon>Endopterygota</taxon>
        <taxon>Diptera</taxon>
        <taxon>Brachycera</taxon>
        <taxon>Muscomorpha</taxon>
        <taxon>Muscoidea</taxon>
        <taxon>Muscidae</taxon>
        <taxon>Musca</taxon>
    </lineage>
</organism>
<comment type="similarity">
    <text evidence="2">Belongs to the peptidase S1 family.</text>
</comment>
<evidence type="ECO:0000256" key="6">
    <source>
        <dbReference type="ARBA" id="ARBA00022825"/>
    </source>
</evidence>
<name>A0A1I8MNW1_MUSDO</name>
<dbReference type="GO" id="GO:0016485">
    <property type="term" value="P:protein processing"/>
    <property type="evidence" value="ECO:0007669"/>
    <property type="project" value="UniProtKB-ARBA"/>
</dbReference>
<dbReference type="KEGG" id="mde:101895389"/>
<evidence type="ECO:0000256" key="11">
    <source>
        <dbReference type="SAM" id="SignalP"/>
    </source>
</evidence>
<dbReference type="OrthoDB" id="8440449at2759"/>
<evidence type="ECO:0000256" key="10">
    <source>
        <dbReference type="SAM" id="MobiDB-lite"/>
    </source>
</evidence>
<protein>
    <recommendedName>
        <fullName evidence="12">Peptidase S1 domain-containing protein</fullName>
    </recommendedName>
</protein>
<dbReference type="InterPro" id="IPR050430">
    <property type="entry name" value="Peptidase_S1"/>
</dbReference>
<feature type="chain" id="PRO_5044560615" description="Peptidase S1 domain-containing protein" evidence="11">
    <location>
        <begin position="29"/>
        <end position="351"/>
    </location>
</feature>
<dbReference type="InterPro" id="IPR018114">
    <property type="entry name" value="TRYPSIN_HIS"/>
</dbReference>
<dbReference type="GO" id="GO:0005576">
    <property type="term" value="C:extracellular region"/>
    <property type="evidence" value="ECO:0007669"/>
    <property type="project" value="UniProtKB-SubCell"/>
</dbReference>
<keyword evidence="5 9" id="KW-0378">Hydrolase</keyword>
<evidence type="ECO:0000256" key="5">
    <source>
        <dbReference type="ARBA" id="ARBA00022801"/>
    </source>
</evidence>
<keyword evidence="8" id="KW-1015">Disulfide bond</keyword>
<dbReference type="RefSeq" id="XP_005187910.2">
    <property type="nucleotide sequence ID" value="XM_005187853.4"/>
</dbReference>
<dbReference type="SMART" id="SM00020">
    <property type="entry name" value="Tryp_SPc"/>
    <property type="match status" value="1"/>
</dbReference>
<dbReference type="EnsemblMetazoa" id="MDOA006952-RA">
    <property type="protein sequence ID" value="MDOA006952-PA"/>
    <property type="gene ID" value="MDOA006952"/>
</dbReference>
<dbReference type="PROSITE" id="PS00134">
    <property type="entry name" value="TRYPSIN_HIS"/>
    <property type="match status" value="1"/>
</dbReference>
<dbReference type="InterPro" id="IPR033116">
    <property type="entry name" value="TRYPSIN_SER"/>
</dbReference>
<dbReference type="VEuPathDB" id="VectorBase:MDOA006952"/>
<dbReference type="Pfam" id="PF00089">
    <property type="entry name" value="Trypsin"/>
    <property type="match status" value="1"/>
</dbReference>
<dbReference type="InterPro" id="IPR001314">
    <property type="entry name" value="Peptidase_S1A"/>
</dbReference>
<dbReference type="InterPro" id="IPR043504">
    <property type="entry name" value="Peptidase_S1_PA_chymotrypsin"/>
</dbReference>
<reference evidence="13" key="1">
    <citation type="submission" date="2020-05" db="UniProtKB">
        <authorList>
            <consortium name="EnsemblMetazoa"/>
        </authorList>
    </citation>
    <scope>IDENTIFICATION</scope>
    <source>
        <strain evidence="13">Aabys</strain>
    </source>
</reference>
<keyword evidence="11" id="KW-0732">Signal</keyword>
<evidence type="ECO:0000256" key="8">
    <source>
        <dbReference type="ARBA" id="ARBA00023157"/>
    </source>
</evidence>
<dbReference type="CDD" id="cd00190">
    <property type="entry name" value="Tryp_SPc"/>
    <property type="match status" value="1"/>
</dbReference>
<evidence type="ECO:0000256" key="3">
    <source>
        <dbReference type="ARBA" id="ARBA00022525"/>
    </source>
</evidence>